<dbReference type="InterPro" id="IPR054207">
    <property type="entry name" value="DUF6913"/>
</dbReference>
<accession>A0ABW5TNZ8</accession>
<dbReference type="EMBL" id="JBHULV010000008">
    <property type="protein sequence ID" value="MFD2730712.1"/>
    <property type="molecule type" value="Genomic_DNA"/>
</dbReference>
<dbReference type="Proteomes" id="UP001597546">
    <property type="component" value="Unassembled WGS sequence"/>
</dbReference>
<proteinExistence type="predicted"/>
<organism evidence="1 2">
    <name type="scientific">Pedobacter alpinus</name>
    <dbReference type="NCBI Taxonomy" id="1590643"/>
    <lineage>
        <taxon>Bacteria</taxon>
        <taxon>Pseudomonadati</taxon>
        <taxon>Bacteroidota</taxon>
        <taxon>Sphingobacteriia</taxon>
        <taxon>Sphingobacteriales</taxon>
        <taxon>Sphingobacteriaceae</taxon>
        <taxon>Pedobacter</taxon>
    </lineage>
</organism>
<evidence type="ECO:0000313" key="1">
    <source>
        <dbReference type="EMBL" id="MFD2730712.1"/>
    </source>
</evidence>
<protein>
    <submittedName>
        <fullName evidence="1">DUF6913 domain-containing protein</fullName>
    </submittedName>
</protein>
<dbReference type="RefSeq" id="WP_379040482.1">
    <property type="nucleotide sequence ID" value="NZ_JBHSKW010000005.1"/>
</dbReference>
<gene>
    <name evidence="1" type="ORF">ACFSSE_03275</name>
</gene>
<evidence type="ECO:0000313" key="2">
    <source>
        <dbReference type="Proteomes" id="UP001597546"/>
    </source>
</evidence>
<name>A0ABW5TNZ8_9SPHI</name>
<sequence>MRDLISKFRIKSGFYKLKQEIKKISRKNKSVSLKAAQYIGILVTVKDQKQLDEVEEVALELKKANKKVRLLAFTSDLTLKLTSNNNIELISNEDVDWNFIPKREKIINFVNNEFDILINLCTEICFPLVYITALSKSLFKVGAYHKKNSAIYDFMLATQQQSISGFNTELKYYLDKIK</sequence>
<comment type="caution">
    <text evidence="1">The sequence shown here is derived from an EMBL/GenBank/DDBJ whole genome shotgun (WGS) entry which is preliminary data.</text>
</comment>
<keyword evidence="2" id="KW-1185">Reference proteome</keyword>
<reference evidence="2" key="1">
    <citation type="journal article" date="2019" name="Int. J. Syst. Evol. Microbiol.">
        <title>The Global Catalogue of Microorganisms (GCM) 10K type strain sequencing project: providing services to taxonomists for standard genome sequencing and annotation.</title>
        <authorList>
            <consortium name="The Broad Institute Genomics Platform"/>
            <consortium name="The Broad Institute Genome Sequencing Center for Infectious Disease"/>
            <person name="Wu L."/>
            <person name="Ma J."/>
        </authorList>
    </citation>
    <scope>NUCLEOTIDE SEQUENCE [LARGE SCALE GENOMIC DNA]</scope>
    <source>
        <strain evidence="2">KCTC 42456</strain>
    </source>
</reference>
<dbReference type="Pfam" id="PF21857">
    <property type="entry name" value="DUF6913"/>
    <property type="match status" value="1"/>
</dbReference>